<dbReference type="Pfam" id="PF14361">
    <property type="entry name" value="RsbRD_N"/>
    <property type="match status" value="1"/>
</dbReference>
<feature type="domain" description="RsbT co-antagonist protein RsbRD N-terminal" evidence="2">
    <location>
        <begin position="30"/>
        <end position="163"/>
    </location>
</feature>
<dbReference type="InterPro" id="IPR025751">
    <property type="entry name" value="RsbRD_N_dom"/>
</dbReference>
<gene>
    <name evidence="3" type="ORF">GCM10009747_25340</name>
</gene>
<name>A0ABN2KRY1_9MICO</name>
<evidence type="ECO:0000259" key="1">
    <source>
        <dbReference type="Pfam" id="PF13556"/>
    </source>
</evidence>
<dbReference type="EMBL" id="BAAANH010000005">
    <property type="protein sequence ID" value="GAA1764446.1"/>
    <property type="molecule type" value="Genomic_DNA"/>
</dbReference>
<evidence type="ECO:0000259" key="2">
    <source>
        <dbReference type="Pfam" id="PF14361"/>
    </source>
</evidence>
<dbReference type="InterPro" id="IPR051448">
    <property type="entry name" value="CdaR-like_regulators"/>
</dbReference>
<dbReference type="PANTHER" id="PTHR33744">
    <property type="entry name" value="CARBOHYDRATE DIACID REGULATOR"/>
    <property type="match status" value="1"/>
</dbReference>
<evidence type="ECO:0000313" key="3">
    <source>
        <dbReference type="EMBL" id="GAA1764446.1"/>
    </source>
</evidence>
<organism evidence="3 4">
    <name type="scientific">Agromyces humatus</name>
    <dbReference type="NCBI Taxonomy" id="279573"/>
    <lineage>
        <taxon>Bacteria</taxon>
        <taxon>Bacillati</taxon>
        <taxon>Actinomycetota</taxon>
        <taxon>Actinomycetes</taxon>
        <taxon>Micrococcales</taxon>
        <taxon>Microbacteriaceae</taxon>
        <taxon>Agromyces</taxon>
    </lineage>
</organism>
<dbReference type="Proteomes" id="UP001500506">
    <property type="component" value="Unassembled WGS sequence"/>
</dbReference>
<dbReference type="Gene3D" id="1.10.10.2840">
    <property type="entry name" value="PucR C-terminal helix-turn-helix domain"/>
    <property type="match status" value="1"/>
</dbReference>
<accession>A0ABN2KRY1</accession>
<dbReference type="Pfam" id="PF13556">
    <property type="entry name" value="HTH_30"/>
    <property type="match status" value="1"/>
</dbReference>
<sequence length="380" mass="41278">MTEIQATAADSPPAAPDWSVLVARLADERDALVDDFLERFTTAGHYEPGLVDIDDVRDNAVETMDMFILLLSGADVPPHLAELPHRVGSRRARQGVPLDAFLEAVRIDFRVLWKSLERVARPDALHVLVANVERILNTVEAYVSEVQQAFLDEEARLTRDHRLTRERTLSRLFNAETLAPAAVAELGRALGVDPGAEFEVLAVAGDNARTAAERFVDSRGVFVYDRGGALIVFRARTSESGWLDEQLGFSGGYLGEVDGLGAVPDAAKTALLLAGTGTGLVTVTNAWMRVARGQLDSVIPGFSARVLDDLASCTPHERARLIETVRMYASNGSVKGSADALFCHRNTVVNRLRTFHELTGLDVTVPLDSAWALVALSDQP</sequence>
<evidence type="ECO:0000313" key="4">
    <source>
        <dbReference type="Proteomes" id="UP001500506"/>
    </source>
</evidence>
<reference evidence="3 4" key="1">
    <citation type="journal article" date="2019" name="Int. J. Syst. Evol. Microbiol.">
        <title>The Global Catalogue of Microorganisms (GCM) 10K type strain sequencing project: providing services to taxonomists for standard genome sequencing and annotation.</title>
        <authorList>
            <consortium name="The Broad Institute Genomics Platform"/>
            <consortium name="The Broad Institute Genome Sequencing Center for Infectious Disease"/>
            <person name="Wu L."/>
            <person name="Ma J."/>
        </authorList>
    </citation>
    <scope>NUCLEOTIDE SEQUENCE [LARGE SCALE GENOMIC DNA]</scope>
    <source>
        <strain evidence="3 4">JCM 14319</strain>
    </source>
</reference>
<dbReference type="InterPro" id="IPR025736">
    <property type="entry name" value="PucR_C-HTH_dom"/>
</dbReference>
<feature type="domain" description="PucR C-terminal helix-turn-helix" evidence="1">
    <location>
        <begin position="321"/>
        <end position="370"/>
    </location>
</feature>
<comment type="caution">
    <text evidence="3">The sequence shown here is derived from an EMBL/GenBank/DDBJ whole genome shotgun (WGS) entry which is preliminary data.</text>
</comment>
<keyword evidence="4" id="KW-1185">Reference proteome</keyword>
<dbReference type="InterPro" id="IPR042070">
    <property type="entry name" value="PucR_C-HTH_sf"/>
</dbReference>
<proteinExistence type="predicted"/>
<dbReference type="RefSeq" id="WP_232498803.1">
    <property type="nucleotide sequence ID" value="NZ_BAAANH010000005.1"/>
</dbReference>
<protein>
    <submittedName>
        <fullName evidence="3">PucR family transcriptional regulator</fullName>
    </submittedName>
</protein>
<dbReference type="PANTHER" id="PTHR33744:SF1">
    <property type="entry name" value="DNA-BINDING TRANSCRIPTIONAL ACTIVATOR ADER"/>
    <property type="match status" value="1"/>
</dbReference>